<dbReference type="Proteomes" id="UP000634136">
    <property type="component" value="Unassembled WGS sequence"/>
</dbReference>
<dbReference type="PANTHER" id="PTHR22835:SF670">
    <property type="entry name" value="GDSL-LIKE LIPASE_ACYLHYDROLASE"/>
    <property type="match status" value="1"/>
</dbReference>
<proteinExistence type="inferred from homology"/>
<feature type="signal peptide" evidence="2">
    <location>
        <begin position="1"/>
        <end position="19"/>
    </location>
</feature>
<sequence>MAVALVVVAAALLLFNILSTKVTDAPKLPSSASATPLPILETYISVPSLRRCIIASPRRVAESLGIPLVKPYLGIKNGEVKNWKTEEGVNFAVIGSTALDVDFFEEKGIHNVPFNDSLRIQLGWFKELLPSLCSSSSSSRCKKVLRNSLFLVGEIGGNDFNYLLFLRKSLADFETYVPFVINAISSAVSVSKLVVEVKVHTIGMVQNHAGME</sequence>
<name>A0A834WLJ1_9FABA</name>
<dbReference type="Gene3D" id="3.40.50.1110">
    <property type="entry name" value="SGNH hydrolase"/>
    <property type="match status" value="1"/>
</dbReference>
<organism evidence="3 4">
    <name type="scientific">Senna tora</name>
    <dbReference type="NCBI Taxonomy" id="362788"/>
    <lineage>
        <taxon>Eukaryota</taxon>
        <taxon>Viridiplantae</taxon>
        <taxon>Streptophyta</taxon>
        <taxon>Embryophyta</taxon>
        <taxon>Tracheophyta</taxon>
        <taxon>Spermatophyta</taxon>
        <taxon>Magnoliopsida</taxon>
        <taxon>eudicotyledons</taxon>
        <taxon>Gunneridae</taxon>
        <taxon>Pentapetalae</taxon>
        <taxon>rosids</taxon>
        <taxon>fabids</taxon>
        <taxon>Fabales</taxon>
        <taxon>Fabaceae</taxon>
        <taxon>Caesalpinioideae</taxon>
        <taxon>Cassia clade</taxon>
        <taxon>Senna</taxon>
    </lineage>
</organism>
<evidence type="ECO:0000313" key="4">
    <source>
        <dbReference type="Proteomes" id="UP000634136"/>
    </source>
</evidence>
<accession>A0A834WLJ1</accession>
<keyword evidence="4" id="KW-1185">Reference proteome</keyword>
<dbReference type="InterPro" id="IPR036514">
    <property type="entry name" value="SGNH_hydro_sf"/>
</dbReference>
<gene>
    <name evidence="3" type="ORF">G2W53_018676</name>
</gene>
<dbReference type="OrthoDB" id="1417418at2759"/>
<feature type="chain" id="PRO_5032607869" evidence="2">
    <location>
        <begin position="20"/>
        <end position="212"/>
    </location>
</feature>
<evidence type="ECO:0000256" key="2">
    <source>
        <dbReference type="SAM" id="SignalP"/>
    </source>
</evidence>
<dbReference type="EMBL" id="JAAIUW010000006">
    <property type="protein sequence ID" value="KAF7827512.1"/>
    <property type="molecule type" value="Genomic_DNA"/>
</dbReference>
<comment type="caution">
    <text evidence="3">The sequence shown here is derived from an EMBL/GenBank/DDBJ whole genome shotgun (WGS) entry which is preliminary data.</text>
</comment>
<keyword evidence="2" id="KW-0732">Signal</keyword>
<comment type="similarity">
    <text evidence="1">Belongs to the 'GDSL' lipolytic enzyme family.</text>
</comment>
<dbReference type="AlphaFoldDB" id="A0A834WLJ1"/>
<reference evidence="3" key="1">
    <citation type="submission" date="2020-09" db="EMBL/GenBank/DDBJ databases">
        <title>Genome-Enabled Discovery of Anthraquinone Biosynthesis in Senna tora.</title>
        <authorList>
            <person name="Kang S.-H."/>
            <person name="Pandey R.P."/>
            <person name="Lee C.-M."/>
            <person name="Sim J.-S."/>
            <person name="Jeong J.-T."/>
            <person name="Choi B.-S."/>
            <person name="Jung M."/>
            <person name="Ginzburg D."/>
            <person name="Zhao K."/>
            <person name="Won S.Y."/>
            <person name="Oh T.-J."/>
            <person name="Yu Y."/>
            <person name="Kim N.-H."/>
            <person name="Lee O.R."/>
            <person name="Lee T.-H."/>
            <person name="Bashyal P."/>
            <person name="Kim T.-S."/>
            <person name="Lee W.-H."/>
            <person name="Kawkins C."/>
            <person name="Kim C.-K."/>
            <person name="Kim J.S."/>
            <person name="Ahn B.O."/>
            <person name="Rhee S.Y."/>
            <person name="Sohng J.K."/>
        </authorList>
    </citation>
    <scope>NUCLEOTIDE SEQUENCE</scope>
    <source>
        <tissue evidence="3">Leaf</tissue>
    </source>
</reference>
<dbReference type="PANTHER" id="PTHR22835">
    <property type="entry name" value="ZINC FINGER FYVE DOMAIN CONTAINING PROTEIN"/>
    <property type="match status" value="1"/>
</dbReference>
<protein>
    <submittedName>
        <fullName evidence="3">GDSL esterase/lipase</fullName>
    </submittedName>
</protein>
<evidence type="ECO:0000313" key="3">
    <source>
        <dbReference type="EMBL" id="KAF7827512.1"/>
    </source>
</evidence>
<evidence type="ECO:0000256" key="1">
    <source>
        <dbReference type="ARBA" id="ARBA00008668"/>
    </source>
</evidence>